<dbReference type="EMBL" id="FXAW01000002">
    <property type="protein sequence ID" value="SMG25145.1"/>
    <property type="molecule type" value="Genomic_DNA"/>
</dbReference>
<sequence length="471" mass="53596">MLPSSIDIVEIGNITSTSAIVFTYIESNEPLSEAKLILSNNNDVDTVNIKSDRSFTVSNLKPGEDYIVSAFIKTKNDVTYSSNDKTFTTEDFNVEFESDSVLLGNVFGYELLLNNPPEKEEEFNITVGGLDVPFELKADNRIILHFKLATEPGMQPLAVAVNGKEIFRKDIYVPPFGRADHPGYPPFAFRVGGILAFDDAIFNVMSVYVDNINVDGGEVHTNDVWKFDLEKERWTRLSGEFPNERRNYPLSVTVNGKGYLGFGSSDGEFFQDFWEFDPSSQSWTQLPSPPVNIDDHPRYVVKDNLIYIHDQNDNFISYNVESSEWEVLKYKELTPVNLKPRYQSYNLQFVFDNNLYFLTENLTLSIFNPATKEWIAETIYDDSLRLTGYSSTSKRFFHYVIGTDLYVGYDYDRSKKVSTLYKLNLETGLSSTNVYEFNRSGSGGNFGATQNEENVFLNFGTSCLIIKKVAY</sequence>
<protein>
    <recommendedName>
        <fullName evidence="3">Kelch motif-containing protein</fullName>
    </recommendedName>
</protein>
<name>A0A1X7JBW8_9BACT</name>
<dbReference type="Gene3D" id="2.120.10.80">
    <property type="entry name" value="Kelch-type beta propeller"/>
    <property type="match status" value="1"/>
</dbReference>
<dbReference type="Proteomes" id="UP000193804">
    <property type="component" value="Unassembled WGS sequence"/>
</dbReference>
<dbReference type="InterPro" id="IPR015915">
    <property type="entry name" value="Kelch-typ_b-propeller"/>
</dbReference>
<dbReference type="SUPFAM" id="SSF117281">
    <property type="entry name" value="Kelch motif"/>
    <property type="match status" value="1"/>
</dbReference>
<evidence type="ECO:0000313" key="1">
    <source>
        <dbReference type="EMBL" id="SMG25145.1"/>
    </source>
</evidence>
<accession>A0A1X7JBW8</accession>
<organism evidence="1 2">
    <name type="scientific">Marivirga sericea</name>
    <dbReference type="NCBI Taxonomy" id="1028"/>
    <lineage>
        <taxon>Bacteria</taxon>
        <taxon>Pseudomonadati</taxon>
        <taxon>Bacteroidota</taxon>
        <taxon>Cytophagia</taxon>
        <taxon>Cytophagales</taxon>
        <taxon>Marivirgaceae</taxon>
        <taxon>Marivirga</taxon>
    </lineage>
</organism>
<reference evidence="2" key="1">
    <citation type="submission" date="2017-04" db="EMBL/GenBank/DDBJ databases">
        <authorList>
            <person name="Varghese N."/>
            <person name="Submissions S."/>
        </authorList>
    </citation>
    <scope>NUCLEOTIDE SEQUENCE [LARGE SCALE GENOMIC DNA]</scope>
    <source>
        <strain evidence="2">DSM 4125</strain>
    </source>
</reference>
<proteinExistence type="predicted"/>
<dbReference type="AlphaFoldDB" id="A0A1X7JBW8"/>
<dbReference type="Pfam" id="PF07646">
    <property type="entry name" value="Kelch_2"/>
    <property type="match status" value="1"/>
</dbReference>
<evidence type="ECO:0008006" key="3">
    <source>
        <dbReference type="Google" id="ProtNLM"/>
    </source>
</evidence>
<gene>
    <name evidence="1" type="ORF">SAMN05661096_01526</name>
</gene>
<dbReference type="STRING" id="1028.SAMN05661096_01526"/>
<dbReference type="RefSeq" id="WP_085516451.1">
    <property type="nucleotide sequence ID" value="NZ_FXAW01000002.1"/>
</dbReference>
<keyword evidence="2" id="KW-1185">Reference proteome</keyword>
<dbReference type="OrthoDB" id="103335at2"/>
<evidence type="ECO:0000313" key="2">
    <source>
        <dbReference type="Proteomes" id="UP000193804"/>
    </source>
</evidence>
<dbReference type="InterPro" id="IPR011498">
    <property type="entry name" value="Kelch_2"/>
</dbReference>